<comment type="similarity">
    <text evidence="1">Belongs to the glycosyltransferase 2 family.</text>
</comment>
<evidence type="ECO:0000259" key="4">
    <source>
        <dbReference type="Pfam" id="PF00535"/>
    </source>
</evidence>
<dbReference type="OrthoDB" id="5418498at2"/>
<dbReference type="SUPFAM" id="SSF53448">
    <property type="entry name" value="Nucleotide-diphospho-sugar transferases"/>
    <property type="match status" value="1"/>
</dbReference>
<protein>
    <submittedName>
        <fullName evidence="5">Glycosyl transferase family 2</fullName>
    </submittedName>
</protein>
<gene>
    <name evidence="5" type="ordered locus">TOPB45_0339</name>
</gene>
<accession>F8C3J8</accession>
<evidence type="ECO:0000313" key="6">
    <source>
        <dbReference type="Proteomes" id="UP000006583"/>
    </source>
</evidence>
<evidence type="ECO:0000313" key="5">
    <source>
        <dbReference type="EMBL" id="AEH22447.1"/>
    </source>
</evidence>
<dbReference type="CDD" id="cd04185">
    <property type="entry name" value="GT_2_like_b"/>
    <property type="match status" value="1"/>
</dbReference>
<dbReference type="HOGENOM" id="CLU_023845_2_1_0"/>
<dbReference type="KEGG" id="top:TOPB45_0339"/>
<name>F8C3J8_THEGP</name>
<dbReference type="PANTHER" id="PTHR43179:SF12">
    <property type="entry name" value="GALACTOFURANOSYLTRANSFERASE GLFT2"/>
    <property type="match status" value="1"/>
</dbReference>
<sequence length="344" mass="40435">MSDKVCAVVVTYNRKNLLLECLKALRKQTRPIQGLYLIDNASTDGTPELLLEKGYITELPPQNIEEPWEKEFIIQNLTDGEEIKLYYVRMHENTGGAGGFYEGVKRGYEKGYDWLWLMDDDAEPKEDALESLSIYFKNSNIVGLAGSVLLPNRTIAIYHRGKINFKKVFPLIQIPLQLQEYQKQTVEIDMASFVGLLVRRNAIEKIGFPKKDFYIHHDDIEYCIRLRSIGKILLVPKSIIFHKKASKTEVEKFFLGRRKLRKNFSEYWLTYYGIRNLVWLGKRYSKSKTLFYYQMFKFLLRQILGIILLDDNKLKRIKFIINAYIDGLQGKFDNKKPKRLLYEK</sequence>
<proteinExistence type="inferred from homology"/>
<evidence type="ECO:0000256" key="1">
    <source>
        <dbReference type="ARBA" id="ARBA00006739"/>
    </source>
</evidence>
<dbReference type="AlphaFoldDB" id="F8C3J8"/>
<evidence type="ECO:0000256" key="2">
    <source>
        <dbReference type="ARBA" id="ARBA00022676"/>
    </source>
</evidence>
<keyword evidence="6" id="KW-1185">Reference proteome</keyword>
<dbReference type="RefSeq" id="WP_013909147.1">
    <property type="nucleotide sequence ID" value="NC_015682.1"/>
</dbReference>
<dbReference type="EMBL" id="CP002829">
    <property type="protein sequence ID" value="AEH22447.1"/>
    <property type="molecule type" value="Genomic_DNA"/>
</dbReference>
<evidence type="ECO:0000256" key="3">
    <source>
        <dbReference type="ARBA" id="ARBA00022679"/>
    </source>
</evidence>
<dbReference type="PATRIC" id="fig|795359.3.peg.343"/>
<dbReference type="eggNOG" id="COG1216">
    <property type="taxonomic scope" value="Bacteria"/>
</dbReference>
<keyword evidence="2" id="KW-0328">Glycosyltransferase</keyword>
<dbReference type="Gene3D" id="3.90.550.10">
    <property type="entry name" value="Spore Coat Polysaccharide Biosynthesis Protein SpsA, Chain A"/>
    <property type="match status" value="1"/>
</dbReference>
<organism evidence="5 6">
    <name type="scientific">Thermodesulfobacterium geofontis (strain OPF15)</name>
    <dbReference type="NCBI Taxonomy" id="795359"/>
    <lineage>
        <taxon>Bacteria</taxon>
        <taxon>Pseudomonadati</taxon>
        <taxon>Thermodesulfobacteriota</taxon>
        <taxon>Thermodesulfobacteria</taxon>
        <taxon>Thermodesulfobacteriales</taxon>
        <taxon>Thermodesulfobacteriaceae</taxon>
        <taxon>Thermodesulfobacterium</taxon>
    </lineage>
</organism>
<keyword evidence="3 5" id="KW-0808">Transferase</keyword>
<dbReference type="STRING" id="795359.TOPB45_0339"/>
<dbReference type="GO" id="GO:0016757">
    <property type="term" value="F:glycosyltransferase activity"/>
    <property type="evidence" value="ECO:0007669"/>
    <property type="project" value="UniProtKB-KW"/>
</dbReference>
<dbReference type="Proteomes" id="UP000006583">
    <property type="component" value="Chromosome"/>
</dbReference>
<dbReference type="InterPro" id="IPR001173">
    <property type="entry name" value="Glyco_trans_2-like"/>
</dbReference>
<dbReference type="Pfam" id="PF00535">
    <property type="entry name" value="Glycos_transf_2"/>
    <property type="match status" value="2"/>
</dbReference>
<reference evidence="5 6" key="1">
    <citation type="journal article" date="2013" name="Genome Announc.">
        <title>Complete genome sequence of the hyperthermophilic sulfate-reducing bacterium Thermodesulfobacterium geofontis OPF15T.</title>
        <authorList>
            <person name="Elkins J.G."/>
            <person name="Hamilton-Brehm S.D."/>
            <person name="Lucas S."/>
            <person name="Han J."/>
            <person name="Lapidus A."/>
            <person name="Cheng J.F."/>
            <person name="Goodwin L.A."/>
            <person name="Pitluck S."/>
            <person name="Peters L."/>
            <person name="Mikhailova N."/>
            <person name="Davenport K.W."/>
            <person name="Detter J.C."/>
            <person name="Han C.S."/>
            <person name="Tapia R."/>
            <person name="Land M.L."/>
            <person name="Hauser L."/>
            <person name="Kyrpides N.C."/>
            <person name="Ivanova N.N."/>
            <person name="Pagani I."/>
            <person name="Bruce D."/>
            <person name="Woyke T."/>
            <person name="Cottingham R.W."/>
        </authorList>
    </citation>
    <scope>NUCLEOTIDE SEQUENCE [LARGE SCALE GENOMIC DNA]</scope>
    <source>
        <strain evidence="5 6">OPF15</strain>
    </source>
</reference>
<feature type="domain" description="Glycosyltransferase 2-like" evidence="4">
    <location>
        <begin position="73"/>
        <end position="206"/>
    </location>
</feature>
<dbReference type="PANTHER" id="PTHR43179">
    <property type="entry name" value="RHAMNOSYLTRANSFERASE WBBL"/>
    <property type="match status" value="1"/>
</dbReference>
<feature type="domain" description="Glycosyltransferase 2-like" evidence="4">
    <location>
        <begin position="7"/>
        <end position="52"/>
    </location>
</feature>
<dbReference type="InterPro" id="IPR029044">
    <property type="entry name" value="Nucleotide-diphossugar_trans"/>
</dbReference>